<dbReference type="GO" id="GO:0016651">
    <property type="term" value="F:oxidoreductase activity, acting on NAD(P)H"/>
    <property type="evidence" value="ECO:0007669"/>
    <property type="project" value="UniProtKB-ARBA"/>
</dbReference>
<dbReference type="Pfam" id="PF00258">
    <property type="entry name" value="Flavodoxin_1"/>
    <property type="match status" value="1"/>
</dbReference>
<dbReference type="PROSITE" id="PS50902">
    <property type="entry name" value="FLAVODOXIN_LIKE"/>
    <property type="match status" value="1"/>
</dbReference>
<proteinExistence type="predicted"/>
<dbReference type="OrthoDB" id="9790745at2"/>
<comment type="caution">
    <text evidence="2">The sequence shown here is derived from an EMBL/GenBank/DDBJ whole genome shotgun (WGS) entry which is preliminary data.</text>
</comment>
<sequence length="44" mass="4862">MFGCGDQSYEYFCGALDHLEDLIEQSGASLPLPSLKIDMEPGQR</sequence>
<feature type="domain" description="Flavodoxin-like" evidence="1">
    <location>
        <begin position="1"/>
        <end position="44"/>
    </location>
</feature>
<dbReference type="Gene3D" id="3.40.50.360">
    <property type="match status" value="1"/>
</dbReference>
<dbReference type="SUPFAM" id="SSF52218">
    <property type="entry name" value="Flavoproteins"/>
    <property type="match status" value="1"/>
</dbReference>
<dbReference type="AlphaFoldDB" id="A0A6A8D745"/>
<name>A0A6A8D745_9BACI</name>
<reference evidence="2" key="1">
    <citation type="submission" date="2019-11" db="EMBL/GenBank/DDBJ databases">
        <authorList>
            <person name="Li J."/>
        </authorList>
    </citation>
    <scope>NUCLEOTIDE SEQUENCE</scope>
    <source>
        <strain evidence="2">B6B</strain>
    </source>
</reference>
<dbReference type="GO" id="GO:0010181">
    <property type="term" value="F:FMN binding"/>
    <property type="evidence" value="ECO:0007669"/>
    <property type="project" value="InterPro"/>
</dbReference>
<evidence type="ECO:0000259" key="1">
    <source>
        <dbReference type="PROSITE" id="PS50902"/>
    </source>
</evidence>
<dbReference type="EMBL" id="WJNG01000001">
    <property type="protein sequence ID" value="MRH41100.1"/>
    <property type="molecule type" value="Genomic_DNA"/>
</dbReference>
<dbReference type="RefSeq" id="WP_153734771.1">
    <property type="nucleotide sequence ID" value="NZ_WJNG01000001.1"/>
</dbReference>
<dbReference type="InterPro" id="IPR008254">
    <property type="entry name" value="Flavodoxin/NO_synth"/>
</dbReference>
<accession>A0A6A8D745</accession>
<gene>
    <name evidence="2" type="ORF">GH741_00240</name>
</gene>
<evidence type="ECO:0000313" key="3">
    <source>
        <dbReference type="Proteomes" id="UP000799092"/>
    </source>
</evidence>
<dbReference type="InterPro" id="IPR029039">
    <property type="entry name" value="Flavoprotein-like_sf"/>
</dbReference>
<protein>
    <recommendedName>
        <fullName evidence="1">Flavodoxin-like domain-containing protein</fullName>
    </recommendedName>
</protein>
<organism evidence="2 3">
    <name type="scientific">Aquibacillus halophilus</name>
    <dbReference type="NCBI Taxonomy" id="930132"/>
    <lineage>
        <taxon>Bacteria</taxon>
        <taxon>Bacillati</taxon>
        <taxon>Bacillota</taxon>
        <taxon>Bacilli</taxon>
        <taxon>Bacillales</taxon>
        <taxon>Bacillaceae</taxon>
        <taxon>Aquibacillus</taxon>
    </lineage>
</organism>
<dbReference type="Proteomes" id="UP000799092">
    <property type="component" value="Unassembled WGS sequence"/>
</dbReference>
<keyword evidence="3" id="KW-1185">Reference proteome</keyword>
<evidence type="ECO:0000313" key="2">
    <source>
        <dbReference type="EMBL" id="MRH41100.1"/>
    </source>
</evidence>